<dbReference type="PROSITE" id="PS51520">
    <property type="entry name" value="NSP2PRO"/>
    <property type="match status" value="1"/>
</dbReference>
<dbReference type="EMBL" id="JAEUBE010000504">
    <property type="protein sequence ID" value="KAH3660344.1"/>
    <property type="molecule type" value="Genomic_DNA"/>
</dbReference>
<sequence>MGVCGKTINKLLTSASAMLVPADGINKRRDVSQNQTKLRNARVEDQLLYQVISEWIHHQLCRMEINSIKDQGVVSGEILIDLLLQEPTTVLVFGQRQHVRGFIQYGVVSDVGLSGSCLDRLGRSNCQVLQLFLQNLHVCWGRTL</sequence>
<dbReference type="GeneID" id="70238894"/>
<dbReference type="InterPro" id="IPR002620">
    <property type="entry name" value="Alphavirus_nsp2pro"/>
</dbReference>
<reference evidence="2" key="1">
    <citation type="journal article" date="2021" name="Open Biol.">
        <title>Shared evolutionary footprints suggest mitochondrial oxidative damage underlies multiple complex I losses in fungi.</title>
        <authorList>
            <person name="Schikora-Tamarit M.A."/>
            <person name="Marcet-Houben M."/>
            <person name="Nosek J."/>
            <person name="Gabaldon T."/>
        </authorList>
    </citation>
    <scope>NUCLEOTIDE SEQUENCE</scope>
    <source>
        <strain evidence="2">CBS6075</strain>
    </source>
</reference>
<dbReference type="AlphaFoldDB" id="A0A9P8NWI2"/>
<keyword evidence="3" id="KW-1185">Reference proteome</keyword>
<accession>A0A9P8NWI2</accession>
<feature type="domain" description="Peptidase C9" evidence="1">
    <location>
        <begin position="130"/>
        <end position="144"/>
    </location>
</feature>
<comment type="caution">
    <text evidence="2">The sequence shown here is derived from an EMBL/GenBank/DDBJ whole genome shotgun (WGS) entry which is preliminary data.</text>
</comment>
<protein>
    <recommendedName>
        <fullName evidence="1">Peptidase C9 domain-containing protein</fullName>
    </recommendedName>
</protein>
<name>A0A9P8NWI2_9ASCO</name>
<organism evidence="2 3">
    <name type="scientific">Ogataea philodendri</name>
    <dbReference type="NCBI Taxonomy" id="1378263"/>
    <lineage>
        <taxon>Eukaryota</taxon>
        <taxon>Fungi</taxon>
        <taxon>Dikarya</taxon>
        <taxon>Ascomycota</taxon>
        <taxon>Saccharomycotina</taxon>
        <taxon>Pichiomycetes</taxon>
        <taxon>Pichiales</taxon>
        <taxon>Pichiaceae</taxon>
        <taxon>Ogataea</taxon>
    </lineage>
</organism>
<dbReference type="Proteomes" id="UP000769157">
    <property type="component" value="Unassembled WGS sequence"/>
</dbReference>
<gene>
    <name evidence="2" type="ORF">OGAPHI_006930</name>
</gene>
<evidence type="ECO:0000313" key="2">
    <source>
        <dbReference type="EMBL" id="KAH3660344.1"/>
    </source>
</evidence>
<dbReference type="RefSeq" id="XP_046058047.1">
    <property type="nucleotide sequence ID" value="XM_046208269.1"/>
</dbReference>
<evidence type="ECO:0000259" key="1">
    <source>
        <dbReference type="PROSITE" id="PS51520"/>
    </source>
</evidence>
<proteinExistence type="predicted"/>
<reference evidence="2" key="2">
    <citation type="submission" date="2021-01" db="EMBL/GenBank/DDBJ databases">
        <authorList>
            <person name="Schikora-Tamarit M.A."/>
        </authorList>
    </citation>
    <scope>NUCLEOTIDE SEQUENCE</scope>
    <source>
        <strain evidence="2">CBS6075</strain>
    </source>
</reference>
<evidence type="ECO:0000313" key="3">
    <source>
        <dbReference type="Proteomes" id="UP000769157"/>
    </source>
</evidence>